<evidence type="ECO:0000256" key="2">
    <source>
        <dbReference type="SAM" id="MobiDB-lite"/>
    </source>
</evidence>
<dbReference type="InterPro" id="IPR038718">
    <property type="entry name" value="SNF2-like_sf"/>
</dbReference>
<evidence type="ECO:0000259" key="3">
    <source>
        <dbReference type="PROSITE" id="PS51192"/>
    </source>
</evidence>
<organism evidence="4 5">
    <name type="scientific">Pseudonaja textilis</name>
    <name type="common">Eastern brown snake</name>
    <dbReference type="NCBI Taxonomy" id="8673"/>
    <lineage>
        <taxon>Eukaryota</taxon>
        <taxon>Metazoa</taxon>
        <taxon>Chordata</taxon>
        <taxon>Craniata</taxon>
        <taxon>Vertebrata</taxon>
        <taxon>Euteleostomi</taxon>
        <taxon>Lepidosauria</taxon>
        <taxon>Squamata</taxon>
        <taxon>Bifurcata</taxon>
        <taxon>Unidentata</taxon>
        <taxon>Episquamata</taxon>
        <taxon>Toxicofera</taxon>
        <taxon>Serpentes</taxon>
        <taxon>Colubroidea</taxon>
        <taxon>Elapidae</taxon>
        <taxon>Hydrophiinae</taxon>
        <taxon>Pseudonaja</taxon>
    </lineage>
</organism>
<dbReference type="SMART" id="SM00487">
    <property type="entry name" value="DEXDc"/>
    <property type="match status" value="1"/>
</dbReference>
<keyword evidence="5" id="KW-1185">Reference proteome</keyword>
<dbReference type="GO" id="GO:0005524">
    <property type="term" value="F:ATP binding"/>
    <property type="evidence" value="ECO:0007669"/>
    <property type="project" value="InterPro"/>
</dbReference>
<reference evidence="4" key="2">
    <citation type="submission" date="2025-09" db="UniProtKB">
        <authorList>
            <consortium name="Ensembl"/>
        </authorList>
    </citation>
    <scope>IDENTIFICATION</scope>
</reference>
<dbReference type="PROSITE" id="PS51192">
    <property type="entry name" value="HELICASE_ATP_BIND_1"/>
    <property type="match status" value="1"/>
</dbReference>
<dbReference type="Proteomes" id="UP000472273">
    <property type="component" value="Unplaced"/>
</dbReference>
<sequence length="257" mass="29643">MKTDRAKRFEFLLKQTELFAHFIQPAAQKSPTSPLKVKLGRPRLKKDEKQSLLSAGDYRHRRTEQEEDEELLSESRKTSNVCVRFEESPSYVKGGTLRDYQVRGLNWMISLYENGVNGILADEMGLGKTLQTIALLGYLKHYRNIPGPHMVLVPKSTLHNWMNEFKRWVPTLRAVCLIGDKDARVSVTLSQSAGDLICKSECNVPRILYLHLLQFQDSVSQSWQLLRHIMDFNSQNSPASLKLPSWRNIISEYKMIH</sequence>
<evidence type="ECO:0000256" key="1">
    <source>
        <dbReference type="ARBA" id="ARBA00007025"/>
    </source>
</evidence>
<dbReference type="GO" id="GO:0005694">
    <property type="term" value="C:chromosome"/>
    <property type="evidence" value="ECO:0007669"/>
    <property type="project" value="UniProtKB-ARBA"/>
</dbReference>
<gene>
    <name evidence="4" type="primary">LOC113452909</name>
</gene>
<protein>
    <recommendedName>
        <fullName evidence="3">Helicase ATP-binding domain-containing protein</fullName>
    </recommendedName>
</protein>
<dbReference type="GeneTree" id="ENSGT00940000157297"/>
<dbReference type="Pfam" id="PF00176">
    <property type="entry name" value="SNF2-rel_dom"/>
    <property type="match status" value="1"/>
</dbReference>
<name>A0A670ZQC0_PSETE</name>
<dbReference type="PANTHER" id="PTHR10799">
    <property type="entry name" value="SNF2/RAD54 HELICASE FAMILY"/>
    <property type="match status" value="1"/>
</dbReference>
<evidence type="ECO:0000313" key="5">
    <source>
        <dbReference type="Proteomes" id="UP000472273"/>
    </source>
</evidence>
<reference evidence="4" key="1">
    <citation type="submission" date="2025-08" db="UniProtKB">
        <authorList>
            <consortium name="Ensembl"/>
        </authorList>
    </citation>
    <scope>IDENTIFICATION</scope>
</reference>
<dbReference type="SUPFAM" id="SSF52540">
    <property type="entry name" value="P-loop containing nucleoside triphosphate hydrolases"/>
    <property type="match status" value="1"/>
</dbReference>
<evidence type="ECO:0000313" key="4">
    <source>
        <dbReference type="Ensembl" id="ENSPTXP00000024962.1"/>
    </source>
</evidence>
<dbReference type="InterPro" id="IPR027417">
    <property type="entry name" value="P-loop_NTPase"/>
</dbReference>
<dbReference type="InterPro" id="IPR000330">
    <property type="entry name" value="SNF2_N"/>
</dbReference>
<dbReference type="InterPro" id="IPR014001">
    <property type="entry name" value="Helicase_ATP-bd"/>
</dbReference>
<dbReference type="Ensembl" id="ENSPTXT00000025730.1">
    <property type="protein sequence ID" value="ENSPTXP00000024962.1"/>
    <property type="gene ID" value="ENSPTXG00000017395.1"/>
</dbReference>
<feature type="domain" description="Helicase ATP-binding" evidence="3">
    <location>
        <begin position="109"/>
        <end position="197"/>
    </location>
</feature>
<accession>A0A670ZQC0</accession>
<proteinExistence type="inferred from homology"/>
<comment type="similarity">
    <text evidence="1">Belongs to the SNF2/RAD54 helicase family.</text>
</comment>
<dbReference type="Gene3D" id="3.40.50.10810">
    <property type="entry name" value="Tandem AAA-ATPase domain"/>
    <property type="match status" value="1"/>
</dbReference>
<feature type="region of interest" description="Disordered" evidence="2">
    <location>
        <begin position="27"/>
        <end position="73"/>
    </location>
</feature>
<dbReference type="AlphaFoldDB" id="A0A670ZQC0"/>